<evidence type="ECO:0000256" key="1">
    <source>
        <dbReference type="SAM" id="MobiDB-lite"/>
    </source>
</evidence>
<dbReference type="AlphaFoldDB" id="A0A4Q7Y6D2"/>
<feature type="compositionally biased region" description="Basic and acidic residues" evidence="1">
    <location>
        <begin position="68"/>
        <end position="88"/>
    </location>
</feature>
<evidence type="ECO:0000313" key="3">
    <source>
        <dbReference type="Proteomes" id="UP000292507"/>
    </source>
</evidence>
<feature type="compositionally biased region" description="Polar residues" evidence="1">
    <location>
        <begin position="94"/>
        <end position="109"/>
    </location>
</feature>
<dbReference type="RefSeq" id="WP_104529294.1">
    <property type="nucleotide sequence ID" value="NZ_POQT01000025.1"/>
</dbReference>
<dbReference type="Proteomes" id="UP000292507">
    <property type="component" value="Unassembled WGS sequence"/>
</dbReference>
<reference evidence="2 3" key="1">
    <citation type="submission" date="2019-02" db="EMBL/GenBank/DDBJ databases">
        <title>Sequencing the genomes of 1000 actinobacteria strains.</title>
        <authorList>
            <person name="Klenk H.-P."/>
        </authorList>
    </citation>
    <scope>NUCLEOTIDE SEQUENCE [LARGE SCALE GENOMIC DNA]</scope>
    <source>
        <strain evidence="2 3">DSM 44509</strain>
    </source>
</reference>
<gene>
    <name evidence="2" type="ORF">BKA19_1723</name>
</gene>
<name>A0A4Q7Y6D2_9ACTN</name>
<evidence type="ECO:0008006" key="4">
    <source>
        <dbReference type="Google" id="ProtNLM"/>
    </source>
</evidence>
<sequence>MTQPEGQTARDVFPEDEGIPETAQDDSPTMERAEDPQFEALPNERPGASTDFGTTAFEQSEGESLTGRLERELPDDTPDVRPAEDPQRADAQLEQDTSTTPVSDSGTNRTSDDVEATADLPVGGEGPEESAVHITDG</sequence>
<organism evidence="2 3">
    <name type="scientific">Blastococcus saxobsidens</name>
    <dbReference type="NCBI Taxonomy" id="138336"/>
    <lineage>
        <taxon>Bacteria</taxon>
        <taxon>Bacillati</taxon>
        <taxon>Actinomycetota</taxon>
        <taxon>Actinomycetes</taxon>
        <taxon>Geodermatophilales</taxon>
        <taxon>Geodermatophilaceae</taxon>
        <taxon>Blastococcus</taxon>
    </lineage>
</organism>
<dbReference type="EMBL" id="SHKV01000001">
    <property type="protein sequence ID" value="RZU32034.1"/>
    <property type="molecule type" value="Genomic_DNA"/>
</dbReference>
<protein>
    <recommendedName>
        <fullName evidence="4">DUF5709 domain-containing protein</fullName>
    </recommendedName>
</protein>
<feature type="region of interest" description="Disordered" evidence="1">
    <location>
        <begin position="1"/>
        <end position="137"/>
    </location>
</feature>
<accession>A0A4Q7Y6D2</accession>
<dbReference type="OrthoDB" id="3478723at2"/>
<comment type="caution">
    <text evidence="2">The sequence shown here is derived from an EMBL/GenBank/DDBJ whole genome shotgun (WGS) entry which is preliminary data.</text>
</comment>
<proteinExistence type="predicted"/>
<keyword evidence="3" id="KW-1185">Reference proteome</keyword>
<evidence type="ECO:0000313" key="2">
    <source>
        <dbReference type="EMBL" id="RZU32034.1"/>
    </source>
</evidence>